<protein>
    <recommendedName>
        <fullName evidence="10">Purine nucleoside phosphorylase</fullName>
    </recommendedName>
</protein>
<comment type="catalytic activity">
    <reaction evidence="1">
        <text>inosine + phosphate = alpha-D-ribose 1-phosphate + hypoxanthine</text>
        <dbReference type="Rhea" id="RHEA:27646"/>
        <dbReference type="ChEBI" id="CHEBI:17368"/>
        <dbReference type="ChEBI" id="CHEBI:17596"/>
        <dbReference type="ChEBI" id="CHEBI:43474"/>
        <dbReference type="ChEBI" id="CHEBI:57720"/>
        <dbReference type="EC" id="2.4.2.1"/>
    </reaction>
    <physiologicalReaction direction="left-to-right" evidence="1">
        <dbReference type="Rhea" id="RHEA:27647"/>
    </physiologicalReaction>
</comment>
<comment type="catalytic activity">
    <reaction evidence="7">
        <text>adenosine + H2O + H(+) = inosine + NH4(+)</text>
        <dbReference type="Rhea" id="RHEA:24408"/>
        <dbReference type="ChEBI" id="CHEBI:15377"/>
        <dbReference type="ChEBI" id="CHEBI:15378"/>
        <dbReference type="ChEBI" id="CHEBI:16335"/>
        <dbReference type="ChEBI" id="CHEBI:17596"/>
        <dbReference type="ChEBI" id="CHEBI:28938"/>
        <dbReference type="EC" id="3.5.4.4"/>
    </reaction>
    <physiologicalReaction direction="left-to-right" evidence="7">
        <dbReference type="Rhea" id="RHEA:24409"/>
    </physiologicalReaction>
</comment>
<organism evidence="11 12">
    <name type="scientific">Bacteroides nordii</name>
    <dbReference type="NCBI Taxonomy" id="291645"/>
    <lineage>
        <taxon>Bacteria</taxon>
        <taxon>Pseudomonadati</taxon>
        <taxon>Bacteroidota</taxon>
        <taxon>Bacteroidia</taxon>
        <taxon>Bacteroidales</taxon>
        <taxon>Bacteroidaceae</taxon>
        <taxon>Bacteroides</taxon>
    </lineage>
</organism>
<evidence type="ECO:0000256" key="2">
    <source>
        <dbReference type="ARBA" id="ARBA00007353"/>
    </source>
</evidence>
<dbReference type="GO" id="GO:0016787">
    <property type="term" value="F:hydrolase activity"/>
    <property type="evidence" value="ECO:0007669"/>
    <property type="project" value="UniProtKB-KW"/>
</dbReference>
<gene>
    <name evidence="11" type="primary">pgeF</name>
    <name evidence="11" type="ORF">DW888_08055</name>
</gene>
<dbReference type="PANTHER" id="PTHR30616">
    <property type="entry name" value="UNCHARACTERIZED PROTEIN YFIH"/>
    <property type="match status" value="1"/>
</dbReference>
<dbReference type="Pfam" id="PF02578">
    <property type="entry name" value="Cu-oxidase_4"/>
    <property type="match status" value="1"/>
</dbReference>
<sequence>MISLTKDKRMLGYASLDVYSDIFHFVTTRIGGCSEGTYATFNCSPFAGDERVCVRRNQEILFEAMPEKPRELIIPHQTHGTKSLVVDETFLTLSEEDRCTRLEGIDALITREEGCCICVSTADCVPVLLYDRQHQVVAAVHAGWRGTVNFIVGHTLEQMRTVYGTEGSEVVACIGPGISLESFEVGDEVYDTFRLNGFDMSRISYRKAETGKYHIDLWEANRQQLLDFGVPGCQIEVSGICTYIHHDEFFSARRLGIASGRILSGIMKRVTEP</sequence>
<evidence type="ECO:0000256" key="4">
    <source>
        <dbReference type="ARBA" id="ARBA00022723"/>
    </source>
</evidence>
<keyword evidence="4" id="KW-0479">Metal-binding</keyword>
<comment type="catalytic activity">
    <reaction evidence="9">
        <text>S-methyl-5'-thioadenosine + phosphate = 5-(methylsulfanyl)-alpha-D-ribose 1-phosphate + adenine</text>
        <dbReference type="Rhea" id="RHEA:11852"/>
        <dbReference type="ChEBI" id="CHEBI:16708"/>
        <dbReference type="ChEBI" id="CHEBI:17509"/>
        <dbReference type="ChEBI" id="CHEBI:43474"/>
        <dbReference type="ChEBI" id="CHEBI:58533"/>
        <dbReference type="EC" id="2.4.2.28"/>
    </reaction>
    <physiologicalReaction direction="left-to-right" evidence="9">
        <dbReference type="Rhea" id="RHEA:11853"/>
    </physiologicalReaction>
</comment>
<keyword evidence="3" id="KW-0808">Transferase</keyword>
<accession>A0A413VQG2</accession>
<keyword evidence="6" id="KW-0862">Zinc</keyword>
<comment type="caution">
    <text evidence="11">The sequence shown here is derived from an EMBL/GenBank/DDBJ whole genome shotgun (WGS) entry which is preliminary data.</text>
</comment>
<dbReference type="Gene3D" id="3.60.140.10">
    <property type="entry name" value="CNF1/YfiH-like putative cysteine hydrolases"/>
    <property type="match status" value="1"/>
</dbReference>
<dbReference type="EMBL" id="QSGO01000005">
    <property type="protein sequence ID" value="RHB35798.1"/>
    <property type="molecule type" value="Genomic_DNA"/>
</dbReference>
<evidence type="ECO:0000256" key="7">
    <source>
        <dbReference type="ARBA" id="ARBA00047989"/>
    </source>
</evidence>
<evidence type="ECO:0000313" key="11">
    <source>
        <dbReference type="EMBL" id="RHB35798.1"/>
    </source>
</evidence>
<dbReference type="RefSeq" id="WP_122201277.1">
    <property type="nucleotide sequence ID" value="NZ_CABJFV010000005.1"/>
</dbReference>
<dbReference type="AlphaFoldDB" id="A0A413VQG2"/>
<dbReference type="InterPro" id="IPR011324">
    <property type="entry name" value="Cytotoxic_necrot_fac-like_cat"/>
</dbReference>
<comment type="similarity">
    <text evidence="2 10">Belongs to the purine nucleoside phosphorylase YfiH/LACC1 family.</text>
</comment>
<evidence type="ECO:0000256" key="1">
    <source>
        <dbReference type="ARBA" id="ARBA00000553"/>
    </source>
</evidence>
<comment type="catalytic activity">
    <reaction evidence="8">
        <text>adenosine + phosphate = alpha-D-ribose 1-phosphate + adenine</text>
        <dbReference type="Rhea" id="RHEA:27642"/>
        <dbReference type="ChEBI" id="CHEBI:16335"/>
        <dbReference type="ChEBI" id="CHEBI:16708"/>
        <dbReference type="ChEBI" id="CHEBI:43474"/>
        <dbReference type="ChEBI" id="CHEBI:57720"/>
        <dbReference type="EC" id="2.4.2.1"/>
    </reaction>
    <physiologicalReaction direction="left-to-right" evidence="8">
        <dbReference type="Rhea" id="RHEA:27643"/>
    </physiologicalReaction>
</comment>
<evidence type="ECO:0000256" key="9">
    <source>
        <dbReference type="ARBA" id="ARBA00049893"/>
    </source>
</evidence>
<name>A0A413VQG2_9BACE</name>
<dbReference type="InterPro" id="IPR038371">
    <property type="entry name" value="Cu_polyphenol_OxRdtase_sf"/>
</dbReference>
<evidence type="ECO:0000256" key="10">
    <source>
        <dbReference type="RuleBase" id="RU361274"/>
    </source>
</evidence>
<proteinExistence type="inferred from homology"/>
<keyword evidence="5" id="KW-0378">Hydrolase</keyword>
<dbReference type="CDD" id="cd16833">
    <property type="entry name" value="YfiH"/>
    <property type="match status" value="1"/>
</dbReference>
<dbReference type="PANTHER" id="PTHR30616:SF2">
    <property type="entry name" value="PURINE NUCLEOSIDE PHOSPHORYLASE LACC1"/>
    <property type="match status" value="1"/>
</dbReference>
<reference evidence="11 12" key="1">
    <citation type="submission" date="2018-08" db="EMBL/GenBank/DDBJ databases">
        <title>A genome reference for cultivated species of the human gut microbiota.</title>
        <authorList>
            <person name="Zou Y."/>
            <person name="Xue W."/>
            <person name="Luo G."/>
        </authorList>
    </citation>
    <scope>NUCLEOTIDE SEQUENCE [LARGE SCALE GENOMIC DNA]</scope>
    <source>
        <strain evidence="11 12">AM40-30BH</strain>
    </source>
</reference>
<evidence type="ECO:0000256" key="6">
    <source>
        <dbReference type="ARBA" id="ARBA00022833"/>
    </source>
</evidence>
<evidence type="ECO:0000256" key="8">
    <source>
        <dbReference type="ARBA" id="ARBA00048968"/>
    </source>
</evidence>
<dbReference type="SUPFAM" id="SSF64438">
    <property type="entry name" value="CNF1/YfiH-like putative cysteine hydrolases"/>
    <property type="match status" value="1"/>
</dbReference>
<dbReference type="NCBIfam" id="TIGR00726">
    <property type="entry name" value="peptidoglycan editing factor PgeF"/>
    <property type="match status" value="1"/>
</dbReference>
<dbReference type="Proteomes" id="UP000284379">
    <property type="component" value="Unassembled WGS sequence"/>
</dbReference>
<dbReference type="GO" id="GO:0017061">
    <property type="term" value="F:S-methyl-5-thioadenosine phosphorylase activity"/>
    <property type="evidence" value="ECO:0007669"/>
    <property type="project" value="UniProtKB-EC"/>
</dbReference>
<dbReference type="InterPro" id="IPR003730">
    <property type="entry name" value="Cu_polyphenol_OxRdtase"/>
</dbReference>
<evidence type="ECO:0000313" key="12">
    <source>
        <dbReference type="Proteomes" id="UP000284379"/>
    </source>
</evidence>
<dbReference type="GO" id="GO:0005507">
    <property type="term" value="F:copper ion binding"/>
    <property type="evidence" value="ECO:0007669"/>
    <property type="project" value="TreeGrafter"/>
</dbReference>
<evidence type="ECO:0000256" key="3">
    <source>
        <dbReference type="ARBA" id="ARBA00022679"/>
    </source>
</evidence>
<evidence type="ECO:0000256" key="5">
    <source>
        <dbReference type="ARBA" id="ARBA00022801"/>
    </source>
</evidence>